<dbReference type="EMBL" id="FOTF01000055">
    <property type="protein sequence ID" value="SFL72736.1"/>
    <property type="molecule type" value="Genomic_DNA"/>
</dbReference>
<dbReference type="Gene3D" id="3.40.50.300">
    <property type="entry name" value="P-loop containing nucleotide triphosphate hydrolases"/>
    <property type="match status" value="1"/>
</dbReference>
<evidence type="ECO:0000313" key="1">
    <source>
        <dbReference type="EMBL" id="SFL72736.1"/>
    </source>
</evidence>
<name>A0A1I4K2R1_9RHOB</name>
<proteinExistence type="predicted"/>
<dbReference type="SUPFAM" id="SSF52540">
    <property type="entry name" value="P-loop containing nucleoside triphosphate hydrolases"/>
    <property type="match status" value="1"/>
</dbReference>
<evidence type="ECO:0000313" key="2">
    <source>
        <dbReference type="Proteomes" id="UP000199550"/>
    </source>
</evidence>
<keyword evidence="2" id="KW-1185">Reference proteome</keyword>
<dbReference type="RefSeq" id="WP_090192149.1">
    <property type="nucleotide sequence ID" value="NZ_FOTF01000055.1"/>
</dbReference>
<dbReference type="OrthoDB" id="5562925at2"/>
<accession>A0A1I4K2R1</accession>
<gene>
    <name evidence="1" type="ORF">SAMN04488004_1553</name>
</gene>
<evidence type="ECO:0008006" key="3">
    <source>
        <dbReference type="Google" id="ProtNLM"/>
    </source>
</evidence>
<reference evidence="1 2" key="1">
    <citation type="submission" date="2016-10" db="EMBL/GenBank/DDBJ databases">
        <authorList>
            <person name="de Groot N.N."/>
        </authorList>
    </citation>
    <scope>NUCLEOTIDE SEQUENCE [LARGE SCALE GENOMIC DNA]</scope>
    <source>
        <strain evidence="1 2">DSM 16199</strain>
    </source>
</reference>
<dbReference type="STRING" id="195913.SAMN04488004_1553"/>
<dbReference type="AlphaFoldDB" id="A0A1I4K2R1"/>
<dbReference type="Proteomes" id="UP000199550">
    <property type="component" value="Unassembled WGS sequence"/>
</dbReference>
<organism evidence="1 2">
    <name type="scientific">Loktanella salsilacus</name>
    <dbReference type="NCBI Taxonomy" id="195913"/>
    <lineage>
        <taxon>Bacteria</taxon>
        <taxon>Pseudomonadati</taxon>
        <taxon>Pseudomonadota</taxon>
        <taxon>Alphaproteobacteria</taxon>
        <taxon>Rhodobacterales</taxon>
        <taxon>Roseobacteraceae</taxon>
        <taxon>Loktanella</taxon>
    </lineage>
</organism>
<dbReference type="InterPro" id="IPR027417">
    <property type="entry name" value="P-loop_NTPase"/>
</dbReference>
<sequence length="251" mass="28078">MSMQKTAMLHFGRSGSTVLAKMLETHPAIAWHHEHFTLLEQRDPTAATMSADKMVARIDALVAGAHSNRRLVGYEIKLINFLHNPACTAQQFAQALAAQENPTRVVVLRRRNVLKRILSSFRAMKTGVYHIKSDQDLGETRYSVPLQAFGDPGTGIKPTGIVDLLDKVIAREEATVRNVRNTGLDVQTLTYEDDIENDPVQGYRKMLSFFDLSPQDVQPTLKKTGTALKDEIANYDDLKAALQNTPYAWML</sequence>
<protein>
    <recommendedName>
        <fullName evidence="3">Sulfotransferase family protein</fullName>
    </recommendedName>
</protein>